<organism evidence="2 3">
    <name type="scientific">Brassicogethes aeneus</name>
    <name type="common">Rape pollen beetle</name>
    <name type="synonym">Meligethes aeneus</name>
    <dbReference type="NCBI Taxonomy" id="1431903"/>
    <lineage>
        <taxon>Eukaryota</taxon>
        <taxon>Metazoa</taxon>
        <taxon>Ecdysozoa</taxon>
        <taxon>Arthropoda</taxon>
        <taxon>Hexapoda</taxon>
        <taxon>Insecta</taxon>
        <taxon>Pterygota</taxon>
        <taxon>Neoptera</taxon>
        <taxon>Endopterygota</taxon>
        <taxon>Coleoptera</taxon>
        <taxon>Polyphaga</taxon>
        <taxon>Cucujiformia</taxon>
        <taxon>Nitidulidae</taxon>
        <taxon>Meligethinae</taxon>
        <taxon>Brassicogethes</taxon>
    </lineage>
</organism>
<keyword evidence="3" id="KW-1185">Reference proteome</keyword>
<keyword evidence="1" id="KW-0812">Transmembrane</keyword>
<dbReference type="EMBL" id="OV121135">
    <property type="protein sequence ID" value="CAH0556086.1"/>
    <property type="molecule type" value="Genomic_DNA"/>
</dbReference>
<sequence>MPSYRIFPLFVEIVLFITFVFGMPRKCNIYCKDVECHINLCEAGDQLVKPTCGCCEICMKNTTNPDCRLALCATVACGEGYKAVKKGCCDICVKIGCLSTKIFSYSPKCNINCAAVQCLKPNCTEGQKLITSPCQCCPQCVDIEDCGCTPRYCSMVRCNTALNCTNGEVGGHCKCCNICKPNCVGRLCPQILCISGSRSVQYGCCNTCIKIASPSEKCTCLREIEIGLVSAKDARVCPSNKNCIREKCLLP</sequence>
<dbReference type="Proteomes" id="UP001154078">
    <property type="component" value="Chromosome 4"/>
</dbReference>
<name>A0A9P0B477_BRAAE</name>
<proteinExistence type="predicted"/>
<protein>
    <submittedName>
        <fullName evidence="2">Uncharacterized protein</fullName>
    </submittedName>
</protein>
<keyword evidence="1" id="KW-0472">Membrane</keyword>
<reference evidence="2" key="1">
    <citation type="submission" date="2021-12" db="EMBL/GenBank/DDBJ databases">
        <authorList>
            <person name="King R."/>
        </authorList>
    </citation>
    <scope>NUCLEOTIDE SEQUENCE</scope>
</reference>
<evidence type="ECO:0000313" key="3">
    <source>
        <dbReference type="Proteomes" id="UP001154078"/>
    </source>
</evidence>
<dbReference type="AlphaFoldDB" id="A0A9P0B477"/>
<feature type="transmembrane region" description="Helical" evidence="1">
    <location>
        <begin position="6"/>
        <end position="23"/>
    </location>
</feature>
<dbReference type="OrthoDB" id="6755314at2759"/>
<gene>
    <name evidence="2" type="ORF">MELIAE_LOCUS7277</name>
</gene>
<evidence type="ECO:0000313" key="2">
    <source>
        <dbReference type="EMBL" id="CAH0556086.1"/>
    </source>
</evidence>
<evidence type="ECO:0000256" key="1">
    <source>
        <dbReference type="SAM" id="Phobius"/>
    </source>
</evidence>
<keyword evidence="1" id="KW-1133">Transmembrane helix</keyword>
<accession>A0A9P0B477</accession>